<name>A0AAV8WJ95_9CUCU</name>
<dbReference type="EMBL" id="JANEYF010005770">
    <property type="protein sequence ID" value="KAJ8926829.1"/>
    <property type="molecule type" value="Genomic_DNA"/>
</dbReference>
<gene>
    <name evidence="1" type="ORF">NQ314_020679</name>
</gene>
<accession>A0AAV8WJ95</accession>
<sequence>MQKRAVRILANVNSRTTCKPLFKQYNILPLPWIYIYQILINAQKNIKNYKRLGDNHPYDTRNRNTLEIPRHRTSKFENCPKYKGIIFYNKLPDEYKNLSASKFKVKIKKLLLTHCFYSEEEFLLHDFAL</sequence>
<organism evidence="1 2">
    <name type="scientific">Rhamnusium bicolor</name>
    <dbReference type="NCBI Taxonomy" id="1586634"/>
    <lineage>
        <taxon>Eukaryota</taxon>
        <taxon>Metazoa</taxon>
        <taxon>Ecdysozoa</taxon>
        <taxon>Arthropoda</taxon>
        <taxon>Hexapoda</taxon>
        <taxon>Insecta</taxon>
        <taxon>Pterygota</taxon>
        <taxon>Neoptera</taxon>
        <taxon>Endopterygota</taxon>
        <taxon>Coleoptera</taxon>
        <taxon>Polyphaga</taxon>
        <taxon>Cucujiformia</taxon>
        <taxon>Chrysomeloidea</taxon>
        <taxon>Cerambycidae</taxon>
        <taxon>Lepturinae</taxon>
        <taxon>Rhagiini</taxon>
        <taxon>Rhamnusium</taxon>
    </lineage>
</organism>
<protein>
    <submittedName>
        <fullName evidence="1">Uncharacterized protein</fullName>
    </submittedName>
</protein>
<comment type="caution">
    <text evidence="1">The sequence shown here is derived from an EMBL/GenBank/DDBJ whole genome shotgun (WGS) entry which is preliminary data.</text>
</comment>
<reference evidence="1" key="1">
    <citation type="journal article" date="2023" name="Insect Mol. Biol.">
        <title>Genome sequencing provides insights into the evolution of gene families encoding plant cell wall-degrading enzymes in longhorned beetles.</title>
        <authorList>
            <person name="Shin N.R."/>
            <person name="Okamura Y."/>
            <person name="Kirsch R."/>
            <person name="Pauchet Y."/>
        </authorList>
    </citation>
    <scope>NUCLEOTIDE SEQUENCE</scope>
    <source>
        <strain evidence="1">RBIC_L_NR</strain>
    </source>
</reference>
<dbReference type="Proteomes" id="UP001162156">
    <property type="component" value="Unassembled WGS sequence"/>
</dbReference>
<dbReference type="AlphaFoldDB" id="A0AAV8WJ95"/>
<evidence type="ECO:0000313" key="2">
    <source>
        <dbReference type="Proteomes" id="UP001162156"/>
    </source>
</evidence>
<evidence type="ECO:0000313" key="1">
    <source>
        <dbReference type="EMBL" id="KAJ8926829.1"/>
    </source>
</evidence>
<proteinExistence type="predicted"/>
<keyword evidence="2" id="KW-1185">Reference proteome</keyword>